<proteinExistence type="predicted"/>
<reference evidence="2" key="1">
    <citation type="submission" date="2016-10" db="EMBL/GenBank/DDBJ databases">
        <authorList>
            <person name="Varghese N."/>
            <person name="Submissions S."/>
        </authorList>
    </citation>
    <scope>NUCLEOTIDE SEQUENCE [LARGE SCALE GENOMIC DNA]</scope>
    <source>
        <strain evidence="2">NLAE-zl-G277</strain>
    </source>
</reference>
<dbReference type="STRING" id="460384.SAMN05216313_101225"/>
<accession>A0A1I0AVP8</accession>
<organism evidence="1 2">
    <name type="scientific">Enterocloster lavalensis</name>
    <dbReference type="NCBI Taxonomy" id="460384"/>
    <lineage>
        <taxon>Bacteria</taxon>
        <taxon>Bacillati</taxon>
        <taxon>Bacillota</taxon>
        <taxon>Clostridia</taxon>
        <taxon>Lachnospirales</taxon>
        <taxon>Lachnospiraceae</taxon>
        <taxon>Enterocloster</taxon>
    </lineage>
</organism>
<dbReference type="AlphaFoldDB" id="A0A1I0AVP8"/>
<dbReference type="GeneID" id="93278607"/>
<evidence type="ECO:0000313" key="1">
    <source>
        <dbReference type="EMBL" id="SES98459.1"/>
    </source>
</evidence>
<dbReference type="RefSeq" id="WP_092360481.1">
    <property type="nucleotide sequence ID" value="NZ_FOIM01000001.1"/>
</dbReference>
<dbReference type="EMBL" id="FOIM01000001">
    <property type="protein sequence ID" value="SES98459.1"/>
    <property type="molecule type" value="Genomic_DNA"/>
</dbReference>
<name>A0A1I0AVP8_9FIRM</name>
<keyword evidence="2" id="KW-1185">Reference proteome</keyword>
<gene>
    <name evidence="1" type="ORF">SAMN05216313_101225</name>
</gene>
<dbReference type="Proteomes" id="UP000198508">
    <property type="component" value="Unassembled WGS sequence"/>
</dbReference>
<sequence length="127" mass="15173">MEHLKYIKGMDRLIQELPTQYRYLPLFGNILKLEYLKEFDYEKWTDLYNVRLLVADEAELYKIQIFMKNVHGSLSFNISEALSGFSICDMQEDGYEQDTRYHIYDFENGDFSVYCEDIEVALLKNPK</sequence>
<protein>
    <submittedName>
        <fullName evidence="1">Uncharacterized protein</fullName>
    </submittedName>
</protein>
<evidence type="ECO:0000313" key="2">
    <source>
        <dbReference type="Proteomes" id="UP000198508"/>
    </source>
</evidence>